<keyword evidence="10" id="KW-0472">Membrane</keyword>
<evidence type="ECO:0000256" key="9">
    <source>
        <dbReference type="ARBA" id="ARBA00023172"/>
    </source>
</evidence>
<evidence type="ECO:0000313" key="12">
    <source>
        <dbReference type="EMBL" id="KAF2892626.1"/>
    </source>
</evidence>
<keyword evidence="10" id="KW-1133">Transmembrane helix</keyword>
<keyword evidence="9" id="KW-0233">DNA recombination</keyword>
<reference evidence="12" key="1">
    <citation type="submission" date="2019-08" db="EMBL/GenBank/DDBJ databases">
        <title>The genome of the North American firefly Photinus pyralis.</title>
        <authorList>
            <consortium name="Photinus pyralis genome working group"/>
            <person name="Fallon T.R."/>
            <person name="Sander Lower S.E."/>
            <person name="Weng J.-K."/>
        </authorList>
    </citation>
    <scope>NUCLEOTIDE SEQUENCE</scope>
    <source>
        <strain evidence="12">TRF0915ILg1</strain>
        <tissue evidence="12">Whole body</tissue>
    </source>
</reference>
<evidence type="ECO:0000313" key="13">
    <source>
        <dbReference type="Proteomes" id="UP000801492"/>
    </source>
</evidence>
<keyword evidence="13" id="KW-1185">Reference proteome</keyword>
<keyword evidence="8" id="KW-0548">Nucleotidyltransferase</keyword>
<dbReference type="GO" id="GO:0015074">
    <property type="term" value="P:DNA integration"/>
    <property type="evidence" value="ECO:0007669"/>
    <property type="project" value="UniProtKB-KW"/>
</dbReference>
<feature type="transmembrane region" description="Helical" evidence="10">
    <location>
        <begin position="292"/>
        <end position="314"/>
    </location>
</feature>
<sequence>MSRYGVCLSGDKYCDGCVLGKAHSCPFRSRPDSPKEPGAVTLRYLRTTINGSVGRENKTKAKSASFMLQSCDLPKLSCGEACTTAVYLLNINGPTHEENKSPLEVSRGKTIKDLKHLRVFGTKCFVHGPKQKCKKWDAKSIPGILVGYHGLRNGYRVYVPKQCPEIEDVYCCLQHNLQNHQPCVAELIKTGRNLCPGTPVYFADSSNEQINSKKILLIPSTTTRLKPECGERIYEIKKPSLLLPNQCGINIHGKIFRIAETLHEDYIKQIKMLANNFKTPNLENIISAGHTWTNTILTILVIIIVVAALVYYKFGWIRKTKQRKNLDTPQKIEEPSFSDLGREEL</sequence>
<evidence type="ECO:0000259" key="11">
    <source>
        <dbReference type="Pfam" id="PF25597"/>
    </source>
</evidence>
<dbReference type="PANTHER" id="PTHR42648:SF11">
    <property type="entry name" value="TRANSPOSON TY4-P GAG-POL POLYPROTEIN"/>
    <property type="match status" value="1"/>
</dbReference>
<dbReference type="Proteomes" id="UP000801492">
    <property type="component" value="Unassembled WGS sequence"/>
</dbReference>
<evidence type="ECO:0000256" key="6">
    <source>
        <dbReference type="ARBA" id="ARBA00022908"/>
    </source>
</evidence>
<keyword evidence="8" id="KW-0239">DNA-directed DNA polymerase</keyword>
<dbReference type="GO" id="GO:0004519">
    <property type="term" value="F:endonuclease activity"/>
    <property type="evidence" value="ECO:0007669"/>
    <property type="project" value="UniProtKB-KW"/>
</dbReference>
<evidence type="ECO:0000256" key="10">
    <source>
        <dbReference type="SAM" id="Phobius"/>
    </source>
</evidence>
<dbReference type="Pfam" id="PF25597">
    <property type="entry name" value="SH3_retrovirus"/>
    <property type="match status" value="1"/>
</dbReference>
<keyword evidence="8" id="KW-0808">Transferase</keyword>
<keyword evidence="6" id="KW-0229">DNA integration</keyword>
<dbReference type="GO" id="GO:0046872">
    <property type="term" value="F:metal ion binding"/>
    <property type="evidence" value="ECO:0007669"/>
    <property type="project" value="UniProtKB-KW"/>
</dbReference>
<dbReference type="PANTHER" id="PTHR42648">
    <property type="entry name" value="TRANSPOSASE, PUTATIVE-RELATED"/>
    <property type="match status" value="1"/>
</dbReference>
<keyword evidence="10" id="KW-0812">Transmembrane</keyword>
<dbReference type="InterPro" id="IPR057670">
    <property type="entry name" value="SH3_retrovirus"/>
</dbReference>
<keyword evidence="5" id="KW-0460">Magnesium</keyword>
<evidence type="ECO:0000256" key="7">
    <source>
        <dbReference type="ARBA" id="ARBA00022918"/>
    </source>
</evidence>
<evidence type="ECO:0000256" key="8">
    <source>
        <dbReference type="ARBA" id="ARBA00022932"/>
    </source>
</evidence>
<keyword evidence="2" id="KW-0479">Metal-binding</keyword>
<dbReference type="EMBL" id="VTPC01008640">
    <property type="protein sequence ID" value="KAF2892626.1"/>
    <property type="molecule type" value="Genomic_DNA"/>
</dbReference>
<comment type="caution">
    <text evidence="12">The sequence shown here is derived from an EMBL/GenBank/DDBJ whole genome shotgun (WGS) entry which is preliminary data.</text>
</comment>
<name>A0A8K0CW10_IGNLU</name>
<protein>
    <recommendedName>
        <fullName evidence="11">Retroviral polymerase SH3-like domain-containing protein</fullName>
    </recommendedName>
</protein>
<dbReference type="AlphaFoldDB" id="A0A8K0CW10"/>
<dbReference type="InterPro" id="IPR039537">
    <property type="entry name" value="Retrotran_Ty1/copia-like"/>
</dbReference>
<evidence type="ECO:0000256" key="3">
    <source>
        <dbReference type="ARBA" id="ARBA00022759"/>
    </source>
</evidence>
<accession>A0A8K0CW10</accession>
<keyword evidence="1" id="KW-0540">Nuclease</keyword>
<dbReference type="OrthoDB" id="413361at2759"/>
<dbReference type="GO" id="GO:0006310">
    <property type="term" value="P:DNA recombination"/>
    <property type="evidence" value="ECO:0007669"/>
    <property type="project" value="UniProtKB-KW"/>
</dbReference>
<evidence type="ECO:0000256" key="5">
    <source>
        <dbReference type="ARBA" id="ARBA00022842"/>
    </source>
</evidence>
<keyword evidence="4" id="KW-0378">Hydrolase</keyword>
<keyword evidence="7" id="KW-0695">RNA-directed DNA polymerase</keyword>
<evidence type="ECO:0000256" key="4">
    <source>
        <dbReference type="ARBA" id="ARBA00022801"/>
    </source>
</evidence>
<keyword evidence="3" id="KW-0255">Endonuclease</keyword>
<proteinExistence type="predicted"/>
<dbReference type="GO" id="GO:0003887">
    <property type="term" value="F:DNA-directed DNA polymerase activity"/>
    <property type="evidence" value="ECO:0007669"/>
    <property type="project" value="UniProtKB-KW"/>
</dbReference>
<dbReference type="GO" id="GO:0016787">
    <property type="term" value="F:hydrolase activity"/>
    <property type="evidence" value="ECO:0007669"/>
    <property type="project" value="UniProtKB-KW"/>
</dbReference>
<feature type="domain" description="Retroviral polymerase SH3-like" evidence="11">
    <location>
        <begin position="123"/>
        <end position="161"/>
    </location>
</feature>
<dbReference type="GO" id="GO:0003964">
    <property type="term" value="F:RNA-directed DNA polymerase activity"/>
    <property type="evidence" value="ECO:0007669"/>
    <property type="project" value="UniProtKB-KW"/>
</dbReference>
<gene>
    <name evidence="12" type="ORF">ILUMI_13547</name>
</gene>
<organism evidence="12 13">
    <name type="scientific">Ignelater luminosus</name>
    <name type="common">Cucubano</name>
    <name type="synonym">Pyrophorus luminosus</name>
    <dbReference type="NCBI Taxonomy" id="2038154"/>
    <lineage>
        <taxon>Eukaryota</taxon>
        <taxon>Metazoa</taxon>
        <taxon>Ecdysozoa</taxon>
        <taxon>Arthropoda</taxon>
        <taxon>Hexapoda</taxon>
        <taxon>Insecta</taxon>
        <taxon>Pterygota</taxon>
        <taxon>Neoptera</taxon>
        <taxon>Endopterygota</taxon>
        <taxon>Coleoptera</taxon>
        <taxon>Polyphaga</taxon>
        <taxon>Elateriformia</taxon>
        <taxon>Elateroidea</taxon>
        <taxon>Elateridae</taxon>
        <taxon>Agrypninae</taxon>
        <taxon>Pyrophorini</taxon>
        <taxon>Ignelater</taxon>
    </lineage>
</organism>
<evidence type="ECO:0000256" key="2">
    <source>
        <dbReference type="ARBA" id="ARBA00022723"/>
    </source>
</evidence>
<evidence type="ECO:0000256" key="1">
    <source>
        <dbReference type="ARBA" id="ARBA00022722"/>
    </source>
</evidence>